<name>A0A7V8LQW6_9MYCO</name>
<gene>
    <name evidence="1" type="ORF">AN908_06570</name>
    <name evidence="2" type="ORF">AN908_07095</name>
</gene>
<proteinExistence type="predicted"/>
<evidence type="ECO:0000313" key="2">
    <source>
        <dbReference type="EMBL" id="KPG14326.1"/>
    </source>
</evidence>
<dbReference type="AlphaFoldDB" id="A0A7V8LQW6"/>
<accession>A0A7V8LQW6</accession>
<sequence>MSDYLRGIYPGEYAFHEIPQGVRVVPQFDDLVHPVRKLGYIRNGDLFMDDDGDVVTLEEMKFWSWVKFSPAADLQVETGDKQ</sequence>
<organism evidence="2 3">
    <name type="scientific">Mycobacteroides immunogenum</name>
    <dbReference type="NCBI Taxonomy" id="83262"/>
    <lineage>
        <taxon>Bacteria</taxon>
        <taxon>Bacillati</taxon>
        <taxon>Actinomycetota</taxon>
        <taxon>Actinomycetes</taxon>
        <taxon>Mycobacteriales</taxon>
        <taxon>Mycobacteriaceae</taxon>
        <taxon>Mycobacteroides</taxon>
    </lineage>
</organism>
<dbReference type="Proteomes" id="UP000037843">
    <property type="component" value="Unassembled WGS sequence"/>
</dbReference>
<protein>
    <submittedName>
        <fullName evidence="2">Uncharacterized protein</fullName>
    </submittedName>
</protein>
<dbReference type="EMBL" id="LJFO01000003">
    <property type="protein sequence ID" value="KPG14248.1"/>
    <property type="molecule type" value="Genomic_DNA"/>
</dbReference>
<comment type="caution">
    <text evidence="2">The sequence shown here is derived from an EMBL/GenBank/DDBJ whole genome shotgun (WGS) entry which is preliminary data.</text>
</comment>
<dbReference type="RefSeq" id="WP_054173011.1">
    <property type="nucleotide sequence ID" value="NZ_LJFO01000003.1"/>
</dbReference>
<dbReference type="EMBL" id="LJFO01000003">
    <property type="protein sequence ID" value="KPG14326.1"/>
    <property type="molecule type" value="Genomic_DNA"/>
</dbReference>
<evidence type="ECO:0000313" key="3">
    <source>
        <dbReference type="Proteomes" id="UP000037843"/>
    </source>
</evidence>
<evidence type="ECO:0000313" key="1">
    <source>
        <dbReference type="EMBL" id="KPG14248.1"/>
    </source>
</evidence>
<reference evidence="2 3" key="1">
    <citation type="submission" date="2015-09" db="EMBL/GenBank/DDBJ databases">
        <title>Genome Sequences of Mycobacterium immunogenum Isolates, Recuperated from a Chloraminated Drinking Water Distribution System Simulator Subjected to Episodes of Nitrification.</title>
        <authorList>
            <person name="Gomez-Alvarez V."/>
            <person name="Revetta R.P."/>
        </authorList>
    </citation>
    <scope>NUCLEOTIDE SEQUENCE [LARGE SCALE GENOMIC DNA]</scope>
    <source>
        <strain evidence="2 3">H008</strain>
    </source>
</reference>